<keyword evidence="5" id="KW-0966">Cell projection</keyword>
<evidence type="ECO:0000313" key="5">
    <source>
        <dbReference type="EMBL" id="BES80940.1"/>
    </source>
</evidence>
<evidence type="ECO:0000313" key="6">
    <source>
        <dbReference type="Proteomes" id="UP001341135"/>
    </source>
</evidence>
<evidence type="ECO:0000256" key="4">
    <source>
        <dbReference type="RuleBase" id="RU361282"/>
    </source>
</evidence>
<dbReference type="EMBL" id="AP028907">
    <property type="protein sequence ID" value="BES80940.1"/>
    <property type="molecule type" value="Genomic_DNA"/>
</dbReference>
<dbReference type="PANTHER" id="PTHR35903:SF1">
    <property type="entry name" value="FLAGELLIN B1"/>
    <property type="match status" value="1"/>
</dbReference>
<keyword evidence="5" id="KW-0282">Flagellum</keyword>
<accession>A0ABM8ITP0</accession>
<sequence>MRAIVGIEAAIVLIAFVLVASALAFVAINMGMFASQKSKEVMAKAYDSATRALDVAGNAIAEVQTISGERQATMIFLPVKLTAGTNPIDLDKTVVSLLVQKPNGTSIANANIVQRDANGNIYITNTTNLTAVNNVQAYKAIWIAAQGNNNTLLEPGEVMLLAVNVTDTNGLPPYSKVQIEIKPPVGAPLVVRYEIPPVLTSDFVDLIVGG</sequence>
<protein>
    <recommendedName>
        <fullName evidence="4">Flagellin</fullName>
    </recommendedName>
</protein>
<dbReference type="Pfam" id="PF01917">
    <property type="entry name" value="Flagellin_arch-type"/>
    <property type="match status" value="1"/>
</dbReference>
<comment type="similarity">
    <text evidence="2 4">Belongs to the archaeal flagellin family.</text>
</comment>
<dbReference type="InterPro" id="IPR013373">
    <property type="entry name" value="Flagellin/pilin_N_arc"/>
</dbReference>
<dbReference type="NCBIfam" id="TIGR02537">
    <property type="entry name" value="arch_flag_Nterm"/>
    <property type="match status" value="1"/>
</dbReference>
<dbReference type="InterPro" id="IPR002774">
    <property type="entry name" value="Flagellin_arc-type"/>
</dbReference>
<keyword evidence="5" id="KW-0969">Cilium</keyword>
<gene>
    <name evidence="5" type="ORF">PABY_05070</name>
</gene>
<comment type="function">
    <text evidence="4">Flagellin is the subunit protein which polymerizes to form the filaments of archaeal flagella.</text>
</comment>
<evidence type="ECO:0000256" key="3">
    <source>
        <dbReference type="ARBA" id="ARBA00022440"/>
    </source>
</evidence>
<proteinExistence type="inferred from homology"/>
<evidence type="ECO:0000256" key="1">
    <source>
        <dbReference type="ARBA" id="ARBA00004618"/>
    </source>
</evidence>
<dbReference type="GeneID" id="89288541"/>
<reference evidence="5 6" key="1">
    <citation type="submission" date="2023-09" db="EMBL/GenBank/DDBJ databases">
        <title>Pyrofollis japonicus gen. nov. sp. nov., a novel member of the family Pyrodictiaceae isolated from the Iheya North hydrothermal field.</title>
        <authorList>
            <person name="Miyazaki U."/>
            <person name="Sanari M."/>
            <person name="Tame A."/>
            <person name="Kitajima M."/>
            <person name="Okamoto A."/>
            <person name="Sawayama S."/>
            <person name="Miyazaki J."/>
            <person name="Takai K."/>
            <person name="Nakagawa S."/>
        </authorList>
    </citation>
    <scope>NUCLEOTIDE SEQUENCE [LARGE SCALE GENOMIC DNA]</scope>
    <source>
        <strain evidence="5 6">AV2</strain>
    </source>
</reference>
<dbReference type="PANTHER" id="PTHR35903">
    <property type="entry name" value="FLAGELLIN B1"/>
    <property type="match status" value="1"/>
</dbReference>
<organism evidence="5 6">
    <name type="scientific">Pyrodictium abyssi</name>
    <dbReference type="NCBI Taxonomy" id="54256"/>
    <lineage>
        <taxon>Archaea</taxon>
        <taxon>Thermoproteota</taxon>
        <taxon>Thermoprotei</taxon>
        <taxon>Desulfurococcales</taxon>
        <taxon>Pyrodictiaceae</taxon>
        <taxon>Pyrodictium</taxon>
    </lineage>
</organism>
<evidence type="ECO:0000256" key="2">
    <source>
        <dbReference type="ARBA" id="ARBA00010256"/>
    </source>
</evidence>
<keyword evidence="6" id="KW-1185">Reference proteome</keyword>
<name>A0ABM8ITP0_9CREN</name>
<keyword evidence="3 4" id="KW-0974">Archaeal flagellum</keyword>
<dbReference type="RefSeq" id="WP_338251605.1">
    <property type="nucleotide sequence ID" value="NZ_AP028907.1"/>
</dbReference>
<dbReference type="Proteomes" id="UP001341135">
    <property type="component" value="Chromosome"/>
</dbReference>
<comment type="subcellular location">
    <subcellularLocation>
        <location evidence="1 4">Archaeal flagellum</location>
    </subcellularLocation>
</comment>